<organism evidence="5 6">
    <name type="scientific">Aminivibrio pyruvatiphilus</name>
    <dbReference type="NCBI Taxonomy" id="1005740"/>
    <lineage>
        <taxon>Bacteria</taxon>
        <taxon>Thermotogati</taxon>
        <taxon>Synergistota</taxon>
        <taxon>Synergistia</taxon>
        <taxon>Synergistales</taxon>
        <taxon>Aminobacteriaceae</taxon>
        <taxon>Aminivibrio</taxon>
    </lineage>
</organism>
<keyword evidence="3" id="KW-0067">ATP-binding</keyword>
<dbReference type="Gene3D" id="2.40.100.10">
    <property type="entry name" value="Cyclophilin-like"/>
    <property type="match status" value="1"/>
</dbReference>
<keyword evidence="1" id="KW-0547">Nucleotide-binding</keyword>
<name>A0A4R8MC09_9BACT</name>
<dbReference type="InterPro" id="IPR029000">
    <property type="entry name" value="Cyclophilin-like_dom_sf"/>
</dbReference>
<dbReference type="InterPro" id="IPR052708">
    <property type="entry name" value="PxpC"/>
</dbReference>
<dbReference type="PANTHER" id="PTHR43309:SF5">
    <property type="entry name" value="5-OXOPROLINASE SUBUNIT C"/>
    <property type="match status" value="1"/>
</dbReference>
<evidence type="ECO:0000313" key="5">
    <source>
        <dbReference type="EMBL" id="TDY63240.1"/>
    </source>
</evidence>
<dbReference type="SUPFAM" id="SSF50891">
    <property type="entry name" value="Cyclophilin-like"/>
    <property type="match status" value="1"/>
</dbReference>
<reference evidence="5 6" key="1">
    <citation type="submission" date="2019-03" db="EMBL/GenBank/DDBJ databases">
        <title>Genomic Encyclopedia of Type Strains, Phase IV (KMG-IV): sequencing the most valuable type-strain genomes for metagenomic binning, comparative biology and taxonomic classification.</title>
        <authorList>
            <person name="Goeker M."/>
        </authorList>
    </citation>
    <scope>NUCLEOTIDE SEQUENCE [LARGE SCALE GENOMIC DNA]</scope>
    <source>
        <strain evidence="5 6">DSM 25964</strain>
    </source>
</reference>
<evidence type="ECO:0000256" key="1">
    <source>
        <dbReference type="ARBA" id="ARBA00022741"/>
    </source>
</evidence>
<dbReference type="SMART" id="SM00797">
    <property type="entry name" value="AHS2"/>
    <property type="match status" value="1"/>
</dbReference>
<dbReference type="GO" id="GO:0005524">
    <property type="term" value="F:ATP binding"/>
    <property type="evidence" value="ECO:0007669"/>
    <property type="project" value="UniProtKB-KW"/>
</dbReference>
<dbReference type="AlphaFoldDB" id="A0A4R8MC09"/>
<dbReference type="Proteomes" id="UP000295066">
    <property type="component" value="Unassembled WGS sequence"/>
</dbReference>
<sequence>MSALVLECRLPGMLTTVQDGGRWGYQGKGMPVAGAMDLPSFRLGNILAGNEENEGALEVTLLGPTLFVAEGEGMAAVTGADLGFQVNGRPAPMWTAVAVGAGDVLSFSGPRSGCRAYLCLSGGVDVPPVMESRSTYTRARVGGFQGRALKKGDIVRCGEPLPLWRKCEGLVCPEALRPCYLPDAPLRVVPGPQDDLFTEKGKETFYGSDYAVSNSADRMGYRMDGPEIEHTGAADIISDAIPLGAVQVPGHGQPIVMLADRQTTGGYTKIGVVCSVDIAALSQRLPGQKVRFHKISLDDALALAREEAGKRDEMRRLRAAWRSAPGETVPLPTAEPDLPSRGEALIRVDGEEHRISWEEIQEVE</sequence>
<dbReference type="GO" id="GO:0016787">
    <property type="term" value="F:hydrolase activity"/>
    <property type="evidence" value="ECO:0007669"/>
    <property type="project" value="UniProtKB-KW"/>
</dbReference>
<dbReference type="RefSeq" id="WP_133956210.1">
    <property type="nucleotide sequence ID" value="NZ_SORI01000002.1"/>
</dbReference>
<evidence type="ECO:0000256" key="3">
    <source>
        <dbReference type="ARBA" id="ARBA00022840"/>
    </source>
</evidence>
<dbReference type="Pfam" id="PF02626">
    <property type="entry name" value="CT_A_B"/>
    <property type="match status" value="1"/>
</dbReference>
<dbReference type="PANTHER" id="PTHR43309">
    <property type="entry name" value="5-OXOPROLINASE SUBUNIT C"/>
    <property type="match status" value="1"/>
</dbReference>
<keyword evidence="6" id="KW-1185">Reference proteome</keyword>
<protein>
    <submittedName>
        <fullName evidence="5">Biotin-dependent carboxylase-like uncharacterized protein</fullName>
    </submittedName>
</protein>
<keyword evidence="2" id="KW-0378">Hydrolase</keyword>
<feature type="domain" description="Carboxyltransferase" evidence="4">
    <location>
        <begin position="27"/>
        <end position="308"/>
    </location>
</feature>
<comment type="caution">
    <text evidence="5">The sequence shown here is derived from an EMBL/GenBank/DDBJ whole genome shotgun (WGS) entry which is preliminary data.</text>
</comment>
<evidence type="ECO:0000313" key="6">
    <source>
        <dbReference type="Proteomes" id="UP000295066"/>
    </source>
</evidence>
<proteinExistence type="predicted"/>
<accession>A0A4R8MC09</accession>
<dbReference type="NCBIfam" id="TIGR00724">
    <property type="entry name" value="urea_amlyse_rel"/>
    <property type="match status" value="1"/>
</dbReference>
<dbReference type="EMBL" id="SORI01000002">
    <property type="protein sequence ID" value="TDY63240.1"/>
    <property type="molecule type" value="Genomic_DNA"/>
</dbReference>
<dbReference type="OrthoDB" id="9782422at2"/>
<evidence type="ECO:0000259" key="4">
    <source>
        <dbReference type="SMART" id="SM00797"/>
    </source>
</evidence>
<gene>
    <name evidence="5" type="ORF">C8D99_102221</name>
</gene>
<dbReference type="InterPro" id="IPR003778">
    <property type="entry name" value="CT_A_B"/>
</dbReference>
<evidence type="ECO:0000256" key="2">
    <source>
        <dbReference type="ARBA" id="ARBA00022801"/>
    </source>
</evidence>